<evidence type="ECO:0000256" key="2">
    <source>
        <dbReference type="SAM" id="SignalP"/>
    </source>
</evidence>
<gene>
    <name evidence="3" type="ORF">SI7747_09011790</name>
</gene>
<organism evidence="3">
    <name type="scientific">Spirodela intermedia</name>
    <name type="common">Intermediate duckweed</name>
    <dbReference type="NCBI Taxonomy" id="51605"/>
    <lineage>
        <taxon>Eukaryota</taxon>
        <taxon>Viridiplantae</taxon>
        <taxon>Streptophyta</taxon>
        <taxon>Embryophyta</taxon>
        <taxon>Tracheophyta</taxon>
        <taxon>Spermatophyta</taxon>
        <taxon>Magnoliopsida</taxon>
        <taxon>Liliopsida</taxon>
        <taxon>Araceae</taxon>
        <taxon>Lemnoideae</taxon>
        <taxon>Spirodela</taxon>
    </lineage>
</organism>
<reference evidence="3 4" key="1">
    <citation type="submission" date="2019-12" db="EMBL/GenBank/DDBJ databases">
        <authorList>
            <person name="Scholz U."/>
            <person name="Mascher M."/>
            <person name="Fiebig A."/>
        </authorList>
    </citation>
    <scope>NUCLEOTIDE SEQUENCE</scope>
</reference>
<sequence length="107" mass="12055">MPSPGPRRRPLQCLVILMGFWTLQMWATSLCCRAVAIRVIPASPAAQEHSDETEYPDSWPPPAGRNPPTSTMMQVFQQGSRSRLSPPQEFLNSMRRVPSCPDPLHNR</sequence>
<accession>A0A7I8J5N5</accession>
<feature type="chain" id="PRO_5029591848" evidence="2">
    <location>
        <begin position="28"/>
        <end position="107"/>
    </location>
</feature>
<dbReference type="Proteomes" id="UP001189122">
    <property type="component" value="Unassembled WGS sequence"/>
</dbReference>
<keyword evidence="2" id="KW-0732">Signal</keyword>
<evidence type="ECO:0000256" key="1">
    <source>
        <dbReference type="SAM" id="MobiDB-lite"/>
    </source>
</evidence>
<evidence type="ECO:0000313" key="4">
    <source>
        <dbReference type="Proteomes" id="UP001189122"/>
    </source>
</evidence>
<feature type="signal peptide" evidence="2">
    <location>
        <begin position="1"/>
        <end position="27"/>
    </location>
</feature>
<dbReference type="EMBL" id="LR743596">
    <property type="protein sequence ID" value="CAA2626072.1"/>
    <property type="molecule type" value="Genomic_DNA"/>
</dbReference>
<protein>
    <submittedName>
        <fullName evidence="3">Uncharacterized protein</fullName>
    </submittedName>
</protein>
<dbReference type="PANTHER" id="PTHR37184:SF2">
    <property type="entry name" value="CLAVATA3_ESR (CLE)-RELATED PROTEIN 43"/>
    <property type="match status" value="1"/>
</dbReference>
<dbReference type="AlphaFoldDB" id="A0A7I8J5N5"/>
<dbReference type="PANTHER" id="PTHR37184">
    <property type="entry name" value="CLAVATA3/ESR (CLE)-RELATED PROTEIN 27"/>
    <property type="match status" value="1"/>
</dbReference>
<feature type="region of interest" description="Disordered" evidence="1">
    <location>
        <begin position="43"/>
        <end position="107"/>
    </location>
</feature>
<feature type="compositionally biased region" description="Polar residues" evidence="1">
    <location>
        <begin position="67"/>
        <end position="85"/>
    </location>
</feature>
<dbReference type="EMBL" id="CACRZD030000009">
    <property type="protein sequence ID" value="CAA6665401.1"/>
    <property type="molecule type" value="Genomic_DNA"/>
</dbReference>
<dbReference type="InterPro" id="IPR040274">
    <property type="entry name" value="CLE27/CLE43"/>
</dbReference>
<name>A0A7I8J5N5_SPIIN</name>
<keyword evidence="4" id="KW-1185">Reference proteome</keyword>
<evidence type="ECO:0000313" key="3">
    <source>
        <dbReference type="EMBL" id="CAA2626072.1"/>
    </source>
</evidence>
<proteinExistence type="predicted"/>